<dbReference type="Proteomes" id="UP000005239">
    <property type="component" value="Unassembled WGS sequence"/>
</dbReference>
<protein>
    <submittedName>
        <fullName evidence="2">Uncharacterized protein</fullName>
    </submittedName>
</protein>
<accession>A0A8R1V2X7</accession>
<name>A0A2A6BSJ7_PRIPA</name>
<reference evidence="3" key="1">
    <citation type="journal article" date="2008" name="Nat. Genet.">
        <title>The Pristionchus pacificus genome provides a unique perspective on nematode lifestyle and parasitism.</title>
        <authorList>
            <person name="Dieterich C."/>
            <person name="Clifton S.W."/>
            <person name="Schuster L.N."/>
            <person name="Chinwalla A."/>
            <person name="Delehaunty K."/>
            <person name="Dinkelacker I."/>
            <person name="Fulton L."/>
            <person name="Fulton R."/>
            <person name="Godfrey J."/>
            <person name="Minx P."/>
            <person name="Mitreva M."/>
            <person name="Roeseler W."/>
            <person name="Tian H."/>
            <person name="Witte H."/>
            <person name="Yang S.P."/>
            <person name="Wilson R.K."/>
            <person name="Sommer R.J."/>
        </authorList>
    </citation>
    <scope>NUCLEOTIDE SEQUENCE [LARGE SCALE GENOMIC DNA]</scope>
    <source>
        <strain evidence="3">PS312</strain>
    </source>
</reference>
<gene>
    <name evidence="2" type="primary">WBGene00282864</name>
</gene>
<reference evidence="2" key="2">
    <citation type="submission" date="2022-06" db="UniProtKB">
        <authorList>
            <consortium name="EnsemblMetazoa"/>
        </authorList>
    </citation>
    <scope>IDENTIFICATION</scope>
    <source>
        <strain evidence="2">PS312</strain>
    </source>
</reference>
<dbReference type="AlphaFoldDB" id="A0A2A6BSJ7"/>
<sequence length="225" mass="24629">MNHPAPAYRTRLPYLVTPMPKQHMWRGNFSLVVPCHAFSASAYRVPRMNNNKAEIPPRALSCIVSTGVGHAAVGLPRALLPQVERVEIVHQERAASEQTESPTSDSSRPGTCPSSDRLAAGRLPGIIVSLPRDSRFHIRNVVWRSEFAHLPVLSHSSFAPRKGMETFWAPIPSNSRSITANMPAADCWMKAFATSSCSDRLFVLGGAHGTASSRLAFTTDIWNSS</sequence>
<evidence type="ECO:0000313" key="3">
    <source>
        <dbReference type="Proteomes" id="UP000005239"/>
    </source>
</evidence>
<keyword evidence="3" id="KW-1185">Reference proteome</keyword>
<proteinExistence type="predicted"/>
<feature type="compositionally biased region" description="Polar residues" evidence="1">
    <location>
        <begin position="96"/>
        <end position="114"/>
    </location>
</feature>
<accession>A0A2A6BSJ7</accession>
<evidence type="ECO:0000313" key="2">
    <source>
        <dbReference type="EnsemblMetazoa" id="PPA44495.1"/>
    </source>
</evidence>
<feature type="region of interest" description="Disordered" evidence="1">
    <location>
        <begin position="92"/>
        <end position="118"/>
    </location>
</feature>
<evidence type="ECO:0000256" key="1">
    <source>
        <dbReference type="SAM" id="MobiDB-lite"/>
    </source>
</evidence>
<organism evidence="2 3">
    <name type="scientific">Pristionchus pacificus</name>
    <name type="common">Parasitic nematode worm</name>
    <dbReference type="NCBI Taxonomy" id="54126"/>
    <lineage>
        <taxon>Eukaryota</taxon>
        <taxon>Metazoa</taxon>
        <taxon>Ecdysozoa</taxon>
        <taxon>Nematoda</taxon>
        <taxon>Chromadorea</taxon>
        <taxon>Rhabditida</taxon>
        <taxon>Rhabditina</taxon>
        <taxon>Diplogasteromorpha</taxon>
        <taxon>Diplogasteroidea</taxon>
        <taxon>Neodiplogasteridae</taxon>
        <taxon>Pristionchus</taxon>
    </lineage>
</organism>
<dbReference type="EnsemblMetazoa" id="PPA44495.1">
    <property type="protein sequence ID" value="PPA44495.1"/>
    <property type="gene ID" value="WBGene00282864"/>
</dbReference>